<evidence type="ECO:0000313" key="2">
    <source>
        <dbReference type="EMBL" id="GMR37664.1"/>
    </source>
</evidence>
<protein>
    <submittedName>
        <fullName evidence="2">Uncharacterized protein</fullName>
    </submittedName>
</protein>
<keyword evidence="1" id="KW-0472">Membrane</keyword>
<feature type="transmembrane region" description="Helical" evidence="1">
    <location>
        <begin position="172"/>
        <end position="192"/>
    </location>
</feature>
<feature type="transmembrane region" description="Helical" evidence="1">
    <location>
        <begin position="51"/>
        <end position="71"/>
    </location>
</feature>
<keyword evidence="1" id="KW-0812">Transmembrane</keyword>
<proteinExistence type="predicted"/>
<accession>A0AAN4ZDR6</accession>
<feature type="transmembrane region" description="Helical" evidence="1">
    <location>
        <begin position="108"/>
        <end position="131"/>
    </location>
</feature>
<evidence type="ECO:0000256" key="1">
    <source>
        <dbReference type="SAM" id="Phobius"/>
    </source>
</evidence>
<keyword evidence="3" id="KW-1185">Reference proteome</keyword>
<feature type="transmembrane region" description="Helical" evidence="1">
    <location>
        <begin position="143"/>
        <end position="166"/>
    </location>
</feature>
<dbReference type="EMBL" id="BTRK01000002">
    <property type="protein sequence ID" value="GMR37664.1"/>
    <property type="molecule type" value="Genomic_DNA"/>
</dbReference>
<reference evidence="3" key="1">
    <citation type="submission" date="2022-10" db="EMBL/GenBank/DDBJ databases">
        <title>Genome assembly of Pristionchus species.</title>
        <authorList>
            <person name="Yoshida K."/>
            <person name="Sommer R.J."/>
        </authorList>
    </citation>
    <scope>NUCLEOTIDE SEQUENCE [LARGE SCALE GENOMIC DNA]</scope>
    <source>
        <strain evidence="3">RS5460</strain>
    </source>
</reference>
<keyword evidence="1" id="KW-1133">Transmembrane helix</keyword>
<organism evidence="2 3">
    <name type="scientific">Pristionchus mayeri</name>
    <dbReference type="NCBI Taxonomy" id="1317129"/>
    <lineage>
        <taxon>Eukaryota</taxon>
        <taxon>Metazoa</taxon>
        <taxon>Ecdysozoa</taxon>
        <taxon>Nematoda</taxon>
        <taxon>Chromadorea</taxon>
        <taxon>Rhabditida</taxon>
        <taxon>Rhabditina</taxon>
        <taxon>Diplogasteromorpha</taxon>
        <taxon>Diplogasteroidea</taxon>
        <taxon>Neodiplogasteridae</taxon>
        <taxon>Pristionchus</taxon>
    </lineage>
</organism>
<comment type="caution">
    <text evidence="2">The sequence shown here is derived from an EMBL/GenBank/DDBJ whole genome shotgun (WGS) entry which is preliminary data.</text>
</comment>
<sequence length="210" mass="23917">MEVSHIWEYYSSTVPSIESTWDEVVHPIMMLLSGLRISGCAILTGRCNTTYQWFAPLFSAEAVCHSLFFIYEFLLNYYEDLLTEIASIWDASVKKDSVCEKKEFTGFAFAYMVLAVIAVFLTLLTLVGWCACSLYTSNLDKRIYFIILFTAVAVRVPGLDVLTHHILVNPPAPVLIVLREIPLIYPLVFLVVTRGRLYTSFREFPTSETD</sequence>
<dbReference type="Proteomes" id="UP001328107">
    <property type="component" value="Unassembled WGS sequence"/>
</dbReference>
<gene>
    <name evidence="2" type="ORF">PMAYCL1PPCAC_07859</name>
</gene>
<name>A0AAN4ZDR6_9BILA</name>
<dbReference type="AlphaFoldDB" id="A0AAN4ZDR6"/>
<evidence type="ECO:0000313" key="3">
    <source>
        <dbReference type="Proteomes" id="UP001328107"/>
    </source>
</evidence>